<evidence type="ECO:0000256" key="3">
    <source>
        <dbReference type="ARBA" id="ARBA00012153"/>
    </source>
</evidence>
<dbReference type="Pfam" id="PF00926">
    <property type="entry name" value="DHBP_synthase"/>
    <property type="match status" value="1"/>
</dbReference>
<dbReference type="PANTHER" id="PTHR21327:SF18">
    <property type="entry name" value="3,4-DIHYDROXY-2-BUTANONE 4-PHOSPHATE SYNTHASE"/>
    <property type="match status" value="1"/>
</dbReference>
<dbReference type="Gene3D" id="3.90.870.10">
    <property type="entry name" value="DHBP synthase"/>
    <property type="match status" value="1"/>
</dbReference>
<gene>
    <name evidence="13" type="ORF">A1O9_05437</name>
</gene>
<evidence type="ECO:0000256" key="4">
    <source>
        <dbReference type="ARBA" id="ARBA00018836"/>
    </source>
</evidence>
<dbReference type="GO" id="GO:0046872">
    <property type="term" value="F:metal ion binding"/>
    <property type="evidence" value="ECO:0007669"/>
    <property type="project" value="UniProtKB-KW"/>
</dbReference>
<dbReference type="OrthoDB" id="60371at2759"/>
<dbReference type="AlphaFoldDB" id="A0A072PPS5"/>
<comment type="caution">
    <text evidence="13">The sequence shown here is derived from an EMBL/GenBank/DDBJ whole genome shotgun (WGS) entry which is preliminary data.</text>
</comment>
<dbReference type="FunFam" id="3.90.870.10:FF:000002">
    <property type="entry name" value="3,4-dihydroxy-2-butanone 4-phosphate synthase"/>
    <property type="match status" value="1"/>
</dbReference>
<evidence type="ECO:0000256" key="8">
    <source>
        <dbReference type="ARBA" id="ARBA00023206"/>
    </source>
</evidence>
<proteinExistence type="inferred from homology"/>
<evidence type="ECO:0000313" key="14">
    <source>
        <dbReference type="Proteomes" id="UP000027920"/>
    </source>
</evidence>
<evidence type="ECO:0000256" key="9">
    <source>
        <dbReference type="ARBA" id="ARBA00023211"/>
    </source>
</evidence>
<comment type="function">
    <text evidence="12">Catalyzes the conversion of D-ribulose 5-phosphate to formate and 3,4-dihydroxy-2-butanone 4-phosphate.</text>
</comment>
<keyword evidence="6 12" id="KW-0479">Metal-binding</keyword>
<accession>A0A072PPS5</accession>
<keyword evidence="7 12" id="KW-0460">Magnesium</keyword>
<dbReference type="EMBL" id="AMGV01000004">
    <property type="protein sequence ID" value="KEF57520.1"/>
    <property type="molecule type" value="Genomic_DNA"/>
</dbReference>
<evidence type="ECO:0000256" key="12">
    <source>
        <dbReference type="RuleBase" id="RU003843"/>
    </source>
</evidence>
<name>A0A072PPS5_9EURO</name>
<evidence type="ECO:0000256" key="1">
    <source>
        <dbReference type="ARBA" id="ARBA00004904"/>
    </source>
</evidence>
<dbReference type="Proteomes" id="UP000027920">
    <property type="component" value="Unassembled WGS sequence"/>
</dbReference>
<keyword evidence="14" id="KW-1185">Reference proteome</keyword>
<keyword evidence="8" id="KW-0318">Glutathionylation</keyword>
<dbReference type="PANTHER" id="PTHR21327">
    <property type="entry name" value="GTP CYCLOHYDROLASE II-RELATED"/>
    <property type="match status" value="1"/>
</dbReference>
<comment type="similarity">
    <text evidence="11 12">Belongs to the DHBP synthase family.</text>
</comment>
<dbReference type="GO" id="GO:0005758">
    <property type="term" value="C:mitochondrial intermembrane space"/>
    <property type="evidence" value="ECO:0007669"/>
    <property type="project" value="TreeGrafter"/>
</dbReference>
<evidence type="ECO:0000256" key="7">
    <source>
        <dbReference type="ARBA" id="ARBA00022842"/>
    </source>
</evidence>
<evidence type="ECO:0000256" key="2">
    <source>
        <dbReference type="ARBA" id="ARBA00011738"/>
    </source>
</evidence>
<dbReference type="RefSeq" id="XP_013260110.1">
    <property type="nucleotide sequence ID" value="XM_013404656.1"/>
</dbReference>
<organism evidence="13 14">
    <name type="scientific">Exophiala aquamarina CBS 119918</name>
    <dbReference type="NCBI Taxonomy" id="1182545"/>
    <lineage>
        <taxon>Eukaryota</taxon>
        <taxon>Fungi</taxon>
        <taxon>Dikarya</taxon>
        <taxon>Ascomycota</taxon>
        <taxon>Pezizomycotina</taxon>
        <taxon>Eurotiomycetes</taxon>
        <taxon>Chaetothyriomycetidae</taxon>
        <taxon>Chaetothyriales</taxon>
        <taxon>Herpotrichiellaceae</taxon>
        <taxon>Exophiala</taxon>
    </lineage>
</organism>
<evidence type="ECO:0000256" key="11">
    <source>
        <dbReference type="ARBA" id="ARBA00060730"/>
    </source>
</evidence>
<comment type="pathway">
    <text evidence="1 12">Cofactor biosynthesis; riboflavin biosynthesis; 2-hydroxy-3-oxobutyl phosphate from D-ribulose 5-phosphate: step 1/1.</text>
</comment>
<evidence type="ECO:0000313" key="13">
    <source>
        <dbReference type="EMBL" id="KEF57520.1"/>
    </source>
</evidence>
<evidence type="ECO:0000256" key="6">
    <source>
        <dbReference type="ARBA" id="ARBA00022723"/>
    </source>
</evidence>
<dbReference type="GO" id="GO:0005829">
    <property type="term" value="C:cytosol"/>
    <property type="evidence" value="ECO:0007669"/>
    <property type="project" value="TreeGrafter"/>
</dbReference>
<evidence type="ECO:0000256" key="5">
    <source>
        <dbReference type="ARBA" id="ARBA00022619"/>
    </source>
</evidence>
<evidence type="ECO:0000256" key="10">
    <source>
        <dbReference type="ARBA" id="ARBA00023239"/>
    </source>
</evidence>
<keyword evidence="9 12" id="KW-0464">Manganese</keyword>
<dbReference type="EC" id="4.1.99.12" evidence="3 12"/>
<keyword evidence="10 12" id="KW-0456">Lyase</keyword>
<keyword evidence="5 12" id="KW-0686">Riboflavin biosynthesis</keyword>
<dbReference type="InterPro" id="IPR017945">
    <property type="entry name" value="DHBP_synth_RibB-like_a/b_dom"/>
</dbReference>
<dbReference type="GeneID" id="25280363"/>
<dbReference type="HOGENOM" id="CLU_020273_3_1_1"/>
<dbReference type="InterPro" id="IPR000422">
    <property type="entry name" value="DHBP_synthase_RibB"/>
</dbReference>
<comment type="cofactor">
    <cofactor evidence="12">
        <name>Mg(2+)</name>
        <dbReference type="ChEBI" id="CHEBI:18420"/>
    </cofactor>
    <cofactor evidence="12">
        <name>Mn(2+)</name>
        <dbReference type="ChEBI" id="CHEBI:29035"/>
    </cofactor>
    <text evidence="12">Binds 2 divalent metal cations per subunit. Magnesium or manganese.</text>
</comment>
<dbReference type="SUPFAM" id="SSF55821">
    <property type="entry name" value="YrdC/RibB"/>
    <property type="match status" value="1"/>
</dbReference>
<sequence>MLIPTSSSPKPKEFDSIESTIEAFGRGEFIVVLDDQNRENEGDLIIAAEDLTTEKMAFMVRYTSGLICAPVTSKIAAELELPQMVVDNADPNRTAYTVSIDADDESVSTGISAHDRALTCRTLASNKATAASFRRPGHVFPLRARDGGVLERTGHTEAAVEFCRLAGKAPVGVICEMIEDGEVVPGETAMREPGMMRRDACLAFGKKWGLKTCTIEDLVDYVANAEGKKLSNGVNGHHH</sequence>
<dbReference type="GO" id="GO:0008686">
    <property type="term" value="F:3,4-dihydroxy-2-butanone-4-phosphate synthase activity"/>
    <property type="evidence" value="ECO:0007669"/>
    <property type="project" value="UniProtKB-EC"/>
</dbReference>
<comment type="subunit">
    <text evidence="2 12">Homodimer.</text>
</comment>
<dbReference type="GO" id="GO:0009231">
    <property type="term" value="P:riboflavin biosynthetic process"/>
    <property type="evidence" value="ECO:0007669"/>
    <property type="project" value="UniProtKB-UniPathway"/>
</dbReference>
<dbReference type="NCBIfam" id="TIGR00506">
    <property type="entry name" value="ribB"/>
    <property type="match status" value="1"/>
</dbReference>
<dbReference type="UniPathway" id="UPA00275">
    <property type="reaction ID" value="UER00399"/>
</dbReference>
<reference evidence="13 14" key="1">
    <citation type="submission" date="2013-03" db="EMBL/GenBank/DDBJ databases">
        <title>The Genome Sequence of Exophiala aquamarina CBS 119918.</title>
        <authorList>
            <consortium name="The Broad Institute Genomics Platform"/>
            <person name="Cuomo C."/>
            <person name="de Hoog S."/>
            <person name="Gorbushina A."/>
            <person name="Walker B."/>
            <person name="Young S.K."/>
            <person name="Zeng Q."/>
            <person name="Gargeya S."/>
            <person name="Fitzgerald M."/>
            <person name="Haas B."/>
            <person name="Abouelleil A."/>
            <person name="Allen A.W."/>
            <person name="Alvarado L."/>
            <person name="Arachchi H.M."/>
            <person name="Berlin A.M."/>
            <person name="Chapman S.B."/>
            <person name="Gainer-Dewar J."/>
            <person name="Goldberg J."/>
            <person name="Griggs A."/>
            <person name="Gujja S."/>
            <person name="Hansen M."/>
            <person name="Howarth C."/>
            <person name="Imamovic A."/>
            <person name="Ireland A."/>
            <person name="Larimer J."/>
            <person name="McCowan C."/>
            <person name="Murphy C."/>
            <person name="Pearson M."/>
            <person name="Poon T.W."/>
            <person name="Priest M."/>
            <person name="Roberts A."/>
            <person name="Saif S."/>
            <person name="Shea T."/>
            <person name="Sisk P."/>
            <person name="Sykes S."/>
            <person name="Wortman J."/>
            <person name="Nusbaum C."/>
            <person name="Birren B."/>
        </authorList>
    </citation>
    <scope>NUCLEOTIDE SEQUENCE [LARGE SCALE GENOMIC DNA]</scope>
    <source>
        <strain evidence="13 14">CBS 119918</strain>
    </source>
</reference>
<comment type="catalytic activity">
    <reaction evidence="12">
        <text>D-ribulose 5-phosphate = (2S)-2-hydroxy-3-oxobutyl phosphate + formate + H(+)</text>
        <dbReference type="Rhea" id="RHEA:18457"/>
        <dbReference type="ChEBI" id="CHEBI:15378"/>
        <dbReference type="ChEBI" id="CHEBI:15740"/>
        <dbReference type="ChEBI" id="CHEBI:58121"/>
        <dbReference type="ChEBI" id="CHEBI:58830"/>
        <dbReference type="EC" id="4.1.99.12"/>
    </reaction>
</comment>
<dbReference type="VEuPathDB" id="FungiDB:A1O9_05437"/>
<dbReference type="STRING" id="1182545.A0A072PPS5"/>
<protein>
    <recommendedName>
        <fullName evidence="4 12">3,4-dihydroxy-2-butanone 4-phosphate synthase</fullName>
        <shortName evidence="12">DHBP synthase</shortName>
        <ecNumber evidence="3 12">4.1.99.12</ecNumber>
    </recommendedName>
</protein>